<dbReference type="AlphaFoldDB" id="A0A4R5KBL8"/>
<proteinExistence type="predicted"/>
<dbReference type="CDD" id="cd05152">
    <property type="entry name" value="MPH2"/>
    <property type="match status" value="1"/>
</dbReference>
<dbReference type="Gene3D" id="3.30.200.20">
    <property type="entry name" value="Phosphorylase Kinase, domain 1"/>
    <property type="match status" value="1"/>
</dbReference>
<evidence type="ECO:0000259" key="1">
    <source>
        <dbReference type="Pfam" id="PF01636"/>
    </source>
</evidence>
<dbReference type="Gene3D" id="3.90.1200.10">
    <property type="match status" value="1"/>
</dbReference>
<reference evidence="2 3" key="1">
    <citation type="submission" date="2019-03" db="EMBL/GenBank/DDBJ databases">
        <title>This is whole genome sequence of Paenibacillus sp MS74 strain.</title>
        <authorList>
            <person name="Trinh H.N."/>
        </authorList>
    </citation>
    <scope>NUCLEOTIDE SEQUENCE [LARGE SCALE GENOMIC DNA]</scope>
    <source>
        <strain evidence="2 3">MS74</strain>
    </source>
</reference>
<dbReference type="Pfam" id="PF01636">
    <property type="entry name" value="APH"/>
    <property type="match status" value="1"/>
</dbReference>
<gene>
    <name evidence="2" type="ORF">E1757_29585</name>
</gene>
<organism evidence="2 3">
    <name type="scientific">Paenibacillus piri</name>
    <dbReference type="NCBI Taxonomy" id="2547395"/>
    <lineage>
        <taxon>Bacteria</taxon>
        <taxon>Bacillati</taxon>
        <taxon>Bacillota</taxon>
        <taxon>Bacilli</taxon>
        <taxon>Bacillales</taxon>
        <taxon>Paenibacillaceae</taxon>
        <taxon>Paenibacillus</taxon>
    </lineage>
</organism>
<dbReference type="Proteomes" id="UP000295636">
    <property type="component" value="Unassembled WGS sequence"/>
</dbReference>
<keyword evidence="3" id="KW-1185">Reference proteome</keyword>
<protein>
    <recommendedName>
        <fullName evidence="1">Aminoglycoside phosphotransferase domain-containing protein</fullName>
    </recommendedName>
</protein>
<dbReference type="PANTHER" id="PTHR21310">
    <property type="entry name" value="AMINOGLYCOSIDE PHOSPHOTRANSFERASE-RELATED-RELATED"/>
    <property type="match status" value="1"/>
</dbReference>
<dbReference type="PANTHER" id="PTHR21310:SF15">
    <property type="entry name" value="AMINOGLYCOSIDE PHOSPHOTRANSFERASE DOMAIN-CONTAINING PROTEIN"/>
    <property type="match status" value="1"/>
</dbReference>
<evidence type="ECO:0000313" key="3">
    <source>
        <dbReference type="Proteomes" id="UP000295636"/>
    </source>
</evidence>
<feature type="domain" description="Aminoglycoside phosphotransferase" evidence="1">
    <location>
        <begin position="33"/>
        <end position="272"/>
    </location>
</feature>
<sequence>MTIPYSNDHQSVVEDMLNIANQNGLILSPERVEINESGMDFLVAFAVDDAGTAWVLRKPRRHDVWERAENERKVLRHLRGKLPADVPEWRIFTPDLIAYPLLGGHPVATVDLAAGGYAWRMEPSSLPDVFFDSLAEALASLHSLDRDEAAKAGLRIQSAVEAREAFSSNIEEIKRSFAIPDKLQARWEAWLTTDSYWPGHATFNHDDLHPPHILVDGTQRVTGLIDWTEAEFGDPGKDFVIFYALFGADGLQRFLKRYETYGGRVWPRMQEHIAEQWAAYPALVAKFALMTGKEADMEMAKGMIAGWNGG</sequence>
<dbReference type="EMBL" id="SMRT01000020">
    <property type="protein sequence ID" value="TDF92541.1"/>
    <property type="molecule type" value="Genomic_DNA"/>
</dbReference>
<dbReference type="RefSeq" id="WP_133235057.1">
    <property type="nucleotide sequence ID" value="NZ_SMRT01000020.1"/>
</dbReference>
<accession>A0A4R5KBL8</accession>
<dbReference type="SUPFAM" id="SSF56112">
    <property type="entry name" value="Protein kinase-like (PK-like)"/>
    <property type="match status" value="1"/>
</dbReference>
<dbReference type="InterPro" id="IPR011009">
    <property type="entry name" value="Kinase-like_dom_sf"/>
</dbReference>
<dbReference type="InterPro" id="IPR002575">
    <property type="entry name" value="Aminoglycoside_PTrfase"/>
</dbReference>
<name>A0A4R5KBL8_9BACL</name>
<evidence type="ECO:0000313" key="2">
    <source>
        <dbReference type="EMBL" id="TDF92541.1"/>
    </source>
</evidence>
<dbReference type="OrthoDB" id="3806873at2"/>
<dbReference type="InterPro" id="IPR051678">
    <property type="entry name" value="AGP_Transferase"/>
</dbReference>
<comment type="caution">
    <text evidence="2">The sequence shown here is derived from an EMBL/GenBank/DDBJ whole genome shotgun (WGS) entry which is preliminary data.</text>
</comment>